<reference evidence="1 2" key="1">
    <citation type="journal article" date="2009" name="Science">
        <title>Genome sequence, comparative analysis, and population genetics of the domestic horse.</title>
        <authorList>
            <consortium name="Broad Institute Genome Sequencing Platform"/>
            <consortium name="Broad Institute Whole Genome Assembly Team"/>
            <person name="Wade C.M."/>
            <person name="Giulotto E."/>
            <person name="Sigurdsson S."/>
            <person name="Zoli M."/>
            <person name="Gnerre S."/>
            <person name="Imsland F."/>
            <person name="Lear T.L."/>
            <person name="Adelson D.L."/>
            <person name="Bailey E."/>
            <person name="Bellone R.R."/>
            <person name="Bloecker H."/>
            <person name="Distl O."/>
            <person name="Edgar R.C."/>
            <person name="Garber M."/>
            <person name="Leeb T."/>
            <person name="Mauceli E."/>
            <person name="MacLeod J.N."/>
            <person name="Penedo M.C.T."/>
            <person name="Raison J.M."/>
            <person name="Sharpe T."/>
            <person name="Vogel J."/>
            <person name="Andersson L."/>
            <person name="Antczak D.F."/>
            <person name="Biagi T."/>
            <person name="Binns M.M."/>
            <person name="Chowdhary B.P."/>
            <person name="Coleman S.J."/>
            <person name="Della Valle G."/>
            <person name="Fryc S."/>
            <person name="Guerin G."/>
            <person name="Hasegawa T."/>
            <person name="Hill E.W."/>
            <person name="Jurka J."/>
            <person name="Kiialainen A."/>
            <person name="Lindgren G."/>
            <person name="Liu J."/>
            <person name="Magnani E."/>
            <person name="Mickelson J.R."/>
            <person name="Murray J."/>
            <person name="Nergadze S.G."/>
            <person name="Onofrio R."/>
            <person name="Pedroni S."/>
            <person name="Piras M.F."/>
            <person name="Raudsepp T."/>
            <person name="Rocchi M."/>
            <person name="Roeed K.H."/>
            <person name="Ryder O.A."/>
            <person name="Searle S."/>
            <person name="Skow L."/>
            <person name="Swinburne J.E."/>
            <person name="Syvaenen A.C."/>
            <person name="Tozaki T."/>
            <person name="Valberg S.J."/>
            <person name="Vaudin M."/>
            <person name="White J.R."/>
            <person name="Zody M.C."/>
            <person name="Lander E.S."/>
            <person name="Lindblad-Toh K."/>
        </authorList>
    </citation>
    <scope>NUCLEOTIDE SEQUENCE [LARGE SCALE GENOMIC DNA]</scope>
    <source>
        <strain evidence="1 2">Thoroughbred</strain>
    </source>
</reference>
<keyword evidence="2" id="KW-1185">Reference proteome</keyword>
<dbReference type="Proteomes" id="UP000002281">
    <property type="component" value="Chromosome X"/>
</dbReference>
<dbReference type="Ensembl" id="ENSECAT00000140577.1">
    <property type="protein sequence ID" value="ENSECAP00000060957.1"/>
    <property type="gene ID" value="ENSECAG00000045177.1"/>
</dbReference>
<dbReference type="Ensembl" id="ENSECAT00000127345.1">
    <property type="protein sequence ID" value="ENSECAP00000080361.1"/>
    <property type="gene ID" value="ENSECAG00000045177.1"/>
</dbReference>
<accession>A0A9L0RAC9</accession>
<dbReference type="GeneTree" id="ENSGT00550000076437"/>
<protein>
    <submittedName>
        <fullName evidence="1">Uncharacterized protein</fullName>
    </submittedName>
</protein>
<evidence type="ECO:0000313" key="2">
    <source>
        <dbReference type="Proteomes" id="UP000002281"/>
    </source>
</evidence>
<reference evidence="1" key="2">
    <citation type="submission" date="2025-05" db="UniProtKB">
        <authorList>
            <consortium name="Ensembl"/>
        </authorList>
    </citation>
    <scope>IDENTIFICATION</scope>
    <source>
        <strain evidence="1">Thoroughbred</strain>
    </source>
</reference>
<dbReference type="AlphaFoldDB" id="A0A9L0RAC9"/>
<sequence>MFHQANSRELFRLCSLDLKMSSVVSLTNEISLENMKNDISAIHEHFSLKQRSNSSFQKRGLVHIPPPVSLPFFVRSGVNVITSNI</sequence>
<organism evidence="1 2">
    <name type="scientific">Equus caballus</name>
    <name type="common">Horse</name>
    <dbReference type="NCBI Taxonomy" id="9796"/>
    <lineage>
        <taxon>Eukaryota</taxon>
        <taxon>Metazoa</taxon>
        <taxon>Chordata</taxon>
        <taxon>Craniata</taxon>
        <taxon>Vertebrata</taxon>
        <taxon>Euteleostomi</taxon>
        <taxon>Mammalia</taxon>
        <taxon>Eutheria</taxon>
        <taxon>Laurasiatheria</taxon>
        <taxon>Perissodactyla</taxon>
        <taxon>Equidae</taxon>
        <taxon>Equus</taxon>
    </lineage>
</organism>
<proteinExistence type="predicted"/>
<evidence type="ECO:0000313" key="1">
    <source>
        <dbReference type="Ensembl" id="ENSECAP00000060957.1"/>
    </source>
</evidence>
<name>A0A9L0RAC9_HORSE</name>